<evidence type="ECO:0008006" key="4">
    <source>
        <dbReference type="Google" id="ProtNLM"/>
    </source>
</evidence>
<proteinExistence type="predicted"/>
<keyword evidence="3" id="KW-1185">Reference proteome</keyword>
<protein>
    <recommendedName>
        <fullName evidence="4">Lipoprotein SmpA/OmlA domain-containing protein</fullName>
    </recommendedName>
</protein>
<dbReference type="STRING" id="1908237.BEN47_17695"/>
<keyword evidence="1" id="KW-0732">Signal</keyword>
<accession>A0A1G1SX75</accession>
<name>A0A1G1SX75_9BACT</name>
<comment type="caution">
    <text evidence="2">The sequence shown here is derived from an EMBL/GenBank/DDBJ whole genome shotgun (WGS) entry which is preliminary data.</text>
</comment>
<gene>
    <name evidence="2" type="ORF">BEN47_17695</name>
</gene>
<dbReference type="AlphaFoldDB" id="A0A1G1SX75"/>
<organism evidence="2 3">
    <name type="scientific">Hymenobacter lapidarius</name>
    <dbReference type="NCBI Taxonomy" id="1908237"/>
    <lineage>
        <taxon>Bacteria</taxon>
        <taxon>Pseudomonadati</taxon>
        <taxon>Bacteroidota</taxon>
        <taxon>Cytophagia</taxon>
        <taxon>Cytophagales</taxon>
        <taxon>Hymenobacteraceae</taxon>
        <taxon>Hymenobacter</taxon>
    </lineage>
</organism>
<evidence type="ECO:0000313" key="3">
    <source>
        <dbReference type="Proteomes" id="UP000176294"/>
    </source>
</evidence>
<evidence type="ECO:0000256" key="1">
    <source>
        <dbReference type="SAM" id="SignalP"/>
    </source>
</evidence>
<feature type="chain" id="PRO_5009578553" description="Lipoprotein SmpA/OmlA domain-containing protein" evidence="1">
    <location>
        <begin position="25"/>
        <end position="141"/>
    </location>
</feature>
<evidence type="ECO:0000313" key="2">
    <source>
        <dbReference type="EMBL" id="OGX83237.1"/>
    </source>
</evidence>
<sequence>MPASTRRLVLFFSLGALLGGCGHALTEVPGFDAETWRNDPHACRDQRRTVLPALLRHKELLYEARANDVTALLGPPDEEELRAGTEKVYYYYLEPGTHCQGRRARSGAPTLSLRFGPIGTVTEVLSDPLTPGIGKQKRPFN</sequence>
<dbReference type="Proteomes" id="UP000176294">
    <property type="component" value="Unassembled WGS sequence"/>
</dbReference>
<dbReference type="EMBL" id="MDZB01000133">
    <property type="protein sequence ID" value="OGX83237.1"/>
    <property type="molecule type" value="Genomic_DNA"/>
</dbReference>
<reference evidence="2 3" key="1">
    <citation type="submission" date="2016-08" db="EMBL/GenBank/DDBJ databases">
        <title>Hymenobacter coccineus sp. nov., Hymenobacter lapidarius sp. nov. and Hymenobacter glacialis sp. nov., isolated from Antarctic soil.</title>
        <authorList>
            <person name="Sedlacek I."/>
            <person name="Kralova S."/>
            <person name="Kyrova K."/>
            <person name="Maslanova I."/>
            <person name="Stankova E."/>
            <person name="Vrbovska V."/>
            <person name="Nemec M."/>
            <person name="Bartak M."/>
            <person name="Svec P."/>
            <person name="Busse H.-J."/>
            <person name="Pantucek R."/>
        </authorList>
    </citation>
    <scope>NUCLEOTIDE SEQUENCE [LARGE SCALE GENOMIC DNA]</scope>
    <source>
        <strain evidence="2 3">CCM 8643</strain>
    </source>
</reference>
<dbReference type="PROSITE" id="PS51257">
    <property type="entry name" value="PROKAR_LIPOPROTEIN"/>
    <property type="match status" value="1"/>
</dbReference>
<feature type="signal peptide" evidence="1">
    <location>
        <begin position="1"/>
        <end position="24"/>
    </location>
</feature>